<proteinExistence type="predicted"/>
<evidence type="ECO:0000313" key="2">
    <source>
        <dbReference type="Proteomes" id="UP000295547"/>
    </source>
</evidence>
<protein>
    <submittedName>
        <fullName evidence="1">Uncharacterized protein</fullName>
    </submittedName>
</protein>
<keyword evidence="2" id="KW-1185">Reference proteome</keyword>
<name>A0A4R3R8X1_9HYPH</name>
<sequence length="89" mass="9360">MPGIALGTRHGNEIAKTRAKVHSPSTPSCAPVPNIRTSGSLAFHSSPTAISFRLPTTWEGEYQIADAQANSWISILASAAPIMARLSTS</sequence>
<dbReference type="Proteomes" id="UP000295547">
    <property type="component" value="Unassembled WGS sequence"/>
</dbReference>
<comment type="caution">
    <text evidence="1">The sequence shown here is derived from an EMBL/GenBank/DDBJ whole genome shotgun (WGS) entry which is preliminary data.</text>
</comment>
<gene>
    <name evidence="1" type="ORF">EV130_101758</name>
</gene>
<dbReference type="EMBL" id="SMBJ01000001">
    <property type="protein sequence ID" value="TCU31181.1"/>
    <property type="molecule type" value="Genomic_DNA"/>
</dbReference>
<reference evidence="1 2" key="1">
    <citation type="submission" date="2019-03" db="EMBL/GenBank/DDBJ databases">
        <title>Genomic Encyclopedia of Type Strains, Phase IV (KMG-V): Genome sequencing to study the core and pangenomes of soil and plant-associated prokaryotes.</title>
        <authorList>
            <person name="Whitman W."/>
        </authorList>
    </citation>
    <scope>NUCLEOTIDE SEQUENCE [LARGE SCALE GENOMIC DNA]</scope>
    <source>
        <strain evidence="1 2">Gr42</strain>
    </source>
</reference>
<evidence type="ECO:0000313" key="1">
    <source>
        <dbReference type="EMBL" id="TCU31181.1"/>
    </source>
</evidence>
<organism evidence="1 2">
    <name type="scientific">Rhizobium azibense</name>
    <dbReference type="NCBI Taxonomy" id="1136135"/>
    <lineage>
        <taxon>Bacteria</taxon>
        <taxon>Pseudomonadati</taxon>
        <taxon>Pseudomonadota</taxon>
        <taxon>Alphaproteobacteria</taxon>
        <taxon>Hyphomicrobiales</taxon>
        <taxon>Rhizobiaceae</taxon>
        <taxon>Rhizobium/Agrobacterium group</taxon>
        <taxon>Rhizobium</taxon>
    </lineage>
</organism>
<dbReference type="AlphaFoldDB" id="A0A4R3R8X1"/>
<accession>A0A4R3R8X1</accession>